<dbReference type="InterPro" id="IPR028978">
    <property type="entry name" value="Chorismate_lyase_/UTRA_dom_sf"/>
</dbReference>
<dbReference type="Gene3D" id="3.40.1410.10">
    <property type="entry name" value="Chorismate lyase-like"/>
    <property type="match status" value="1"/>
</dbReference>
<dbReference type="GO" id="GO:0003700">
    <property type="term" value="F:DNA-binding transcription factor activity"/>
    <property type="evidence" value="ECO:0007669"/>
    <property type="project" value="InterPro"/>
</dbReference>
<dbReference type="InterPro" id="IPR050679">
    <property type="entry name" value="Bact_HTH_transcr_reg"/>
</dbReference>
<dbReference type="InterPro" id="IPR036390">
    <property type="entry name" value="WH_DNA-bd_sf"/>
</dbReference>
<dbReference type="SMART" id="SM00345">
    <property type="entry name" value="HTH_GNTR"/>
    <property type="match status" value="1"/>
</dbReference>
<evidence type="ECO:0000256" key="1">
    <source>
        <dbReference type="ARBA" id="ARBA00023015"/>
    </source>
</evidence>
<dbReference type="Gene3D" id="1.10.10.10">
    <property type="entry name" value="Winged helix-like DNA-binding domain superfamily/Winged helix DNA-binding domain"/>
    <property type="match status" value="1"/>
</dbReference>
<dbReference type="CDD" id="cd07377">
    <property type="entry name" value="WHTH_GntR"/>
    <property type="match status" value="1"/>
</dbReference>
<evidence type="ECO:0000256" key="2">
    <source>
        <dbReference type="ARBA" id="ARBA00023125"/>
    </source>
</evidence>
<evidence type="ECO:0000313" key="5">
    <source>
        <dbReference type="EMBL" id="BAS27898.1"/>
    </source>
</evidence>
<dbReference type="SMART" id="SM00866">
    <property type="entry name" value="UTRA"/>
    <property type="match status" value="1"/>
</dbReference>
<reference evidence="6" key="2">
    <citation type="journal article" date="2016" name="Int. J. Syst. Evol. Microbiol.">
        <title>Complete genome sequence and cell structure of Limnochorda pilosa, a Gram-negative spore-former within the phylum Firmicutes.</title>
        <authorList>
            <person name="Watanabe M."/>
            <person name="Kojima H."/>
            <person name="Fukui M."/>
        </authorList>
    </citation>
    <scope>NUCLEOTIDE SEQUENCE [LARGE SCALE GENOMIC DNA]</scope>
    <source>
        <strain evidence="6">HC45</strain>
    </source>
</reference>
<dbReference type="Pfam" id="PF07702">
    <property type="entry name" value="UTRA"/>
    <property type="match status" value="1"/>
</dbReference>
<dbReference type="KEGG" id="lpil:LIP_2057"/>
<dbReference type="SUPFAM" id="SSF46785">
    <property type="entry name" value="Winged helix' DNA-binding domain"/>
    <property type="match status" value="1"/>
</dbReference>
<dbReference type="PROSITE" id="PS50949">
    <property type="entry name" value="HTH_GNTR"/>
    <property type="match status" value="1"/>
</dbReference>
<dbReference type="PANTHER" id="PTHR44846:SF1">
    <property type="entry name" value="MANNOSYL-D-GLYCERATE TRANSPORT_METABOLISM SYSTEM REPRESSOR MNGR-RELATED"/>
    <property type="match status" value="1"/>
</dbReference>
<dbReference type="RefSeq" id="WP_068137422.1">
    <property type="nucleotide sequence ID" value="NZ_AP014924.1"/>
</dbReference>
<dbReference type="EMBL" id="AP014924">
    <property type="protein sequence ID" value="BAS27898.1"/>
    <property type="molecule type" value="Genomic_DNA"/>
</dbReference>
<evidence type="ECO:0000313" key="6">
    <source>
        <dbReference type="Proteomes" id="UP000065807"/>
    </source>
</evidence>
<dbReference type="Pfam" id="PF00392">
    <property type="entry name" value="GntR"/>
    <property type="match status" value="1"/>
</dbReference>
<dbReference type="Proteomes" id="UP000065807">
    <property type="component" value="Chromosome"/>
</dbReference>
<dbReference type="AlphaFoldDB" id="A0A0K2SLA5"/>
<reference evidence="6" key="1">
    <citation type="submission" date="2015-07" db="EMBL/GenBank/DDBJ databases">
        <title>Complete genome sequence and phylogenetic analysis of Limnochorda pilosa.</title>
        <authorList>
            <person name="Watanabe M."/>
            <person name="Kojima H."/>
            <person name="Fukui M."/>
        </authorList>
    </citation>
    <scope>NUCLEOTIDE SEQUENCE [LARGE SCALE GENOMIC DNA]</scope>
    <source>
        <strain evidence="6">HC45</strain>
    </source>
</reference>
<keyword evidence="2" id="KW-0238">DNA-binding</keyword>
<keyword evidence="6" id="KW-1185">Reference proteome</keyword>
<evidence type="ECO:0000256" key="3">
    <source>
        <dbReference type="ARBA" id="ARBA00023163"/>
    </source>
</evidence>
<protein>
    <submittedName>
        <fullName evidence="5">GntR family transcriptional regulator</fullName>
    </submittedName>
</protein>
<sequence>MNERVALRHVSPIPLYYQLREALVEKIRREGLNVGDRIPTEAELQQIYGVSRTTVRQALADLVRDGIIRRQRGRGSVIARPPVQEMLPRLVGLTEEMRSRGRSVRSDVLECRWVEAPPRVRQALDIRPGEQVLLLVRRRYIDDDPVFYVTDYLPARLGLTPHDDFRGSLFDLMRIKGGVRVVRAEVTVEAVGAGEPEVQYLHVPPGFPLLRNVRTFFAADGSPVGYLEELCRSDRYHHFVVQKAE</sequence>
<dbReference type="InterPro" id="IPR011663">
    <property type="entry name" value="UTRA"/>
</dbReference>
<dbReference type="InterPro" id="IPR000524">
    <property type="entry name" value="Tscrpt_reg_HTH_GntR"/>
</dbReference>
<dbReference type="PATRIC" id="fig|1555112.3.peg.2093"/>
<evidence type="ECO:0000259" key="4">
    <source>
        <dbReference type="PROSITE" id="PS50949"/>
    </source>
</evidence>
<dbReference type="PRINTS" id="PR00035">
    <property type="entry name" value="HTHGNTR"/>
</dbReference>
<feature type="domain" description="HTH gntR-type" evidence="4">
    <location>
        <begin position="13"/>
        <end position="81"/>
    </location>
</feature>
<dbReference type="InterPro" id="IPR036388">
    <property type="entry name" value="WH-like_DNA-bd_sf"/>
</dbReference>
<keyword evidence="1" id="KW-0805">Transcription regulation</keyword>
<dbReference type="SUPFAM" id="SSF64288">
    <property type="entry name" value="Chorismate lyase-like"/>
    <property type="match status" value="1"/>
</dbReference>
<dbReference type="GO" id="GO:0003677">
    <property type="term" value="F:DNA binding"/>
    <property type="evidence" value="ECO:0007669"/>
    <property type="project" value="UniProtKB-KW"/>
</dbReference>
<organism evidence="5 6">
    <name type="scientific">Limnochorda pilosa</name>
    <dbReference type="NCBI Taxonomy" id="1555112"/>
    <lineage>
        <taxon>Bacteria</taxon>
        <taxon>Bacillati</taxon>
        <taxon>Bacillota</taxon>
        <taxon>Limnochordia</taxon>
        <taxon>Limnochordales</taxon>
        <taxon>Limnochordaceae</taxon>
        <taxon>Limnochorda</taxon>
    </lineage>
</organism>
<keyword evidence="3" id="KW-0804">Transcription</keyword>
<dbReference type="GO" id="GO:0045892">
    <property type="term" value="P:negative regulation of DNA-templated transcription"/>
    <property type="evidence" value="ECO:0007669"/>
    <property type="project" value="TreeGrafter"/>
</dbReference>
<accession>A0A0K2SLA5</accession>
<dbReference type="OrthoDB" id="9815017at2"/>
<proteinExistence type="predicted"/>
<dbReference type="PANTHER" id="PTHR44846">
    <property type="entry name" value="MANNOSYL-D-GLYCERATE TRANSPORT/METABOLISM SYSTEM REPRESSOR MNGR-RELATED"/>
    <property type="match status" value="1"/>
</dbReference>
<name>A0A0K2SLA5_LIMPI</name>
<gene>
    <name evidence="5" type="ORF">LIP_2057</name>
</gene>
<dbReference type="STRING" id="1555112.LIP_2057"/>